<dbReference type="InterPro" id="IPR053024">
    <property type="entry name" value="Fungal_surface_NADase"/>
</dbReference>
<feature type="domain" description="TNT" evidence="2">
    <location>
        <begin position="40"/>
        <end position="126"/>
    </location>
</feature>
<protein>
    <recommendedName>
        <fullName evidence="2">TNT domain-containing protein</fullName>
    </recommendedName>
</protein>
<feature type="region of interest" description="Disordered" evidence="1">
    <location>
        <begin position="126"/>
        <end position="173"/>
    </location>
</feature>
<dbReference type="RefSeq" id="WP_246460986.1">
    <property type="nucleotide sequence ID" value="NZ_JACHIT010000001.1"/>
</dbReference>
<dbReference type="PANTHER" id="PTHR42059:SF1">
    <property type="entry name" value="TNT DOMAIN-CONTAINING PROTEIN"/>
    <property type="match status" value="1"/>
</dbReference>
<dbReference type="Pfam" id="PF14021">
    <property type="entry name" value="TNT"/>
    <property type="match status" value="1"/>
</dbReference>
<dbReference type="GO" id="GO:0050135">
    <property type="term" value="F:NADP+ nucleosidase activity"/>
    <property type="evidence" value="ECO:0007669"/>
    <property type="project" value="InterPro"/>
</dbReference>
<name>A0A7W9PEI0_9NOCA</name>
<sequence>MSRDERIQSITGPDGNLAWADGTVHPNGFMSATDRHPVVLQPGRVIDRFGGPNGKFTSPPGVPYPERALPPTNLDGSSYHQYEVIRPLPVWEGGIAPQMGEPGLGVQHFLPVSVSALIEGGYLREIPPQAHAPSSGHGTEPPSDHDHDVPVAAGLEENGTPVLSPQTHPLGRPGFSVMAEDDQFYRNARKALKPLPGHYDVVAHGTPGSVSMDSTDGRSLSPRELAEIIRHRSDYEPGTPIRLLSCNTGHADGTFARQLAQALGTDVIAPDGYLYLNGHGRMGVDSENKEISYWDVKRLPGTFHRYSPDGNVTELTDRSEWEG</sequence>
<organism evidence="3 4">
    <name type="scientific">Nocardia transvalensis</name>
    <dbReference type="NCBI Taxonomy" id="37333"/>
    <lineage>
        <taxon>Bacteria</taxon>
        <taxon>Bacillati</taxon>
        <taxon>Actinomycetota</taxon>
        <taxon>Actinomycetes</taxon>
        <taxon>Mycobacteriales</taxon>
        <taxon>Nocardiaceae</taxon>
        <taxon>Nocardia</taxon>
    </lineage>
</organism>
<gene>
    <name evidence="3" type="ORF">BJY24_003548</name>
</gene>
<evidence type="ECO:0000256" key="1">
    <source>
        <dbReference type="SAM" id="MobiDB-lite"/>
    </source>
</evidence>
<dbReference type="EMBL" id="JACHIT010000001">
    <property type="protein sequence ID" value="MBB5914681.1"/>
    <property type="molecule type" value="Genomic_DNA"/>
</dbReference>
<dbReference type="Proteomes" id="UP000540412">
    <property type="component" value="Unassembled WGS sequence"/>
</dbReference>
<evidence type="ECO:0000259" key="2">
    <source>
        <dbReference type="Pfam" id="PF14021"/>
    </source>
</evidence>
<proteinExistence type="predicted"/>
<dbReference type="AlphaFoldDB" id="A0A7W9PEI0"/>
<evidence type="ECO:0000313" key="4">
    <source>
        <dbReference type="Proteomes" id="UP000540412"/>
    </source>
</evidence>
<accession>A0A7W9PEI0</accession>
<reference evidence="3 4" key="1">
    <citation type="submission" date="2020-08" db="EMBL/GenBank/DDBJ databases">
        <title>Sequencing the genomes of 1000 actinobacteria strains.</title>
        <authorList>
            <person name="Klenk H.-P."/>
        </authorList>
    </citation>
    <scope>NUCLEOTIDE SEQUENCE [LARGE SCALE GENOMIC DNA]</scope>
    <source>
        <strain evidence="3 4">DSM 43582</strain>
    </source>
</reference>
<dbReference type="InterPro" id="IPR025331">
    <property type="entry name" value="TNT"/>
</dbReference>
<evidence type="ECO:0000313" key="3">
    <source>
        <dbReference type="EMBL" id="MBB5914681.1"/>
    </source>
</evidence>
<comment type="caution">
    <text evidence="3">The sequence shown here is derived from an EMBL/GenBank/DDBJ whole genome shotgun (WGS) entry which is preliminary data.</text>
</comment>
<keyword evidence="4" id="KW-1185">Reference proteome</keyword>
<dbReference type="PANTHER" id="PTHR42059">
    <property type="entry name" value="TNT DOMAIN-CONTAINING PROTEIN"/>
    <property type="match status" value="1"/>
</dbReference>